<evidence type="ECO:0000313" key="2">
    <source>
        <dbReference type="Proteomes" id="UP000198828"/>
    </source>
</evidence>
<keyword evidence="2" id="KW-1185">Reference proteome</keyword>
<sequence>MVERKEFIQNSLELNLFFGRIMKEHMTFIQASLPVKNSNYILEADEFKRSFEGLLMETVNIANGTISKEVIASKELATPFTLDAERILEDLTGVCINRDLTLAELKLISDPDYEFTPYIENYVFNLNNRYINLLQELIDFKERLLVQFMDCNIFMFIYPNMLDHLIKEGKYYLKSLSALQEKRIPMEDILEKEVFWNDIMGEHAQYIRGLLDPTEKQLFKTADSFVHLFEKLLKETKEADEEDFCKVTNKNLEATKDIKEFKTSGTEGIIQCKIKSIINPLLADHTLREANRYIRILKKALNNC</sequence>
<dbReference type="Pfam" id="PF11155">
    <property type="entry name" value="DUF2935"/>
    <property type="match status" value="2"/>
</dbReference>
<dbReference type="AlphaFoldDB" id="A0A1H2Q669"/>
<protein>
    <recommendedName>
        <fullName evidence="3">DUF2935 domain-containing protein</fullName>
    </recommendedName>
</protein>
<dbReference type="InterPro" id="IPR021328">
    <property type="entry name" value="CotB-like"/>
</dbReference>
<proteinExistence type="predicted"/>
<evidence type="ECO:0008006" key="3">
    <source>
        <dbReference type="Google" id="ProtNLM"/>
    </source>
</evidence>
<gene>
    <name evidence="1" type="ORF">SAMN05660923_00050</name>
</gene>
<dbReference type="RefSeq" id="WP_093749688.1">
    <property type="nucleotide sequence ID" value="NZ_BSYN01000001.1"/>
</dbReference>
<organism evidence="1 2">
    <name type="scientific">Tepidimicrobium xylanilyticum</name>
    <dbReference type="NCBI Taxonomy" id="1123352"/>
    <lineage>
        <taxon>Bacteria</taxon>
        <taxon>Bacillati</taxon>
        <taxon>Bacillota</taxon>
        <taxon>Tissierellia</taxon>
        <taxon>Tissierellales</taxon>
        <taxon>Tepidimicrobiaceae</taxon>
        <taxon>Tepidimicrobium</taxon>
    </lineage>
</organism>
<dbReference type="Gene3D" id="1.20.1260.120">
    <property type="entry name" value="Protein of unknown function DUF2935"/>
    <property type="match status" value="1"/>
</dbReference>
<dbReference type="SUPFAM" id="SSF158430">
    <property type="entry name" value="Bacillus cereus metalloprotein-like"/>
    <property type="match status" value="2"/>
</dbReference>
<dbReference type="EMBL" id="FNNG01000001">
    <property type="protein sequence ID" value="SDW01919.1"/>
    <property type="molecule type" value="Genomic_DNA"/>
</dbReference>
<dbReference type="OrthoDB" id="1633927at2"/>
<dbReference type="Proteomes" id="UP000198828">
    <property type="component" value="Unassembled WGS sequence"/>
</dbReference>
<evidence type="ECO:0000313" key="1">
    <source>
        <dbReference type="EMBL" id="SDW01919.1"/>
    </source>
</evidence>
<accession>A0A1H2Q669</accession>
<reference evidence="1 2" key="1">
    <citation type="submission" date="2016-10" db="EMBL/GenBank/DDBJ databases">
        <authorList>
            <person name="de Groot N.N."/>
        </authorList>
    </citation>
    <scope>NUCLEOTIDE SEQUENCE [LARGE SCALE GENOMIC DNA]</scope>
    <source>
        <strain evidence="1 2">DSM 23310</strain>
    </source>
</reference>
<name>A0A1H2Q669_9FIRM</name>